<keyword evidence="1" id="KW-0472">Membrane</keyword>
<accession>A0A5C5WGT7</accession>
<keyword evidence="1" id="KW-0812">Transmembrane</keyword>
<feature type="transmembrane region" description="Helical" evidence="1">
    <location>
        <begin position="268"/>
        <end position="289"/>
    </location>
</feature>
<sequence length="428" mass="47273">MFCDLNTERCKHLNLLLDERSKRGLLQLSMILSKPLIEIGIIVAGLLDEIDEQATSLAVKSTLSFLQDHFPDFEFDLFIVRRPELVDAKVVQPSVLLQRAVEERDFRHWDYSFVLTDADLDRYYSAHCFAALSRPLDAAVLSFSLIDPVAVGETADATSRVQRVAHRLSRLMLHSLSHLSGLGVSDDPTNLMSRPADAKGLDAMESLTEVQILQQQLSFIEVADQRLEESSGHRLSKTAFALRAAWINHREIFEAIVAARPWQFPRRLSGLTLASVSTVAVLLMTAEAWDLALSESWTCLALLSVTAWLLTTGYVIVRQQLLVRHGNRTTEQSVVTAASAIGIVVVGMLVTWTCLCLIGITVSGSLFGANLIVSWAASSDLSPQDVGVLLKIKMSLFIASIGLLIGALGASFESQHYFRHVIFVDEEV</sequence>
<dbReference type="AlphaFoldDB" id="A0A5C5WGT7"/>
<dbReference type="EMBL" id="SJPI01000003">
    <property type="protein sequence ID" value="TWT49321.1"/>
    <property type="molecule type" value="Genomic_DNA"/>
</dbReference>
<protein>
    <submittedName>
        <fullName evidence="2">Uncharacterized protein</fullName>
    </submittedName>
</protein>
<evidence type="ECO:0000313" key="3">
    <source>
        <dbReference type="Proteomes" id="UP000316598"/>
    </source>
</evidence>
<feature type="transmembrane region" description="Helical" evidence="1">
    <location>
        <begin position="338"/>
        <end position="368"/>
    </location>
</feature>
<evidence type="ECO:0000313" key="2">
    <source>
        <dbReference type="EMBL" id="TWT49321.1"/>
    </source>
</evidence>
<name>A0A5C5WGT7_9BACT</name>
<proteinExistence type="predicted"/>
<gene>
    <name evidence="2" type="ORF">Pla22_45150</name>
</gene>
<feature type="transmembrane region" description="Helical" evidence="1">
    <location>
        <begin position="388"/>
        <end position="410"/>
    </location>
</feature>
<feature type="transmembrane region" description="Helical" evidence="1">
    <location>
        <begin position="295"/>
        <end position="317"/>
    </location>
</feature>
<comment type="caution">
    <text evidence="2">The sequence shown here is derived from an EMBL/GenBank/DDBJ whole genome shotgun (WGS) entry which is preliminary data.</text>
</comment>
<dbReference type="Proteomes" id="UP000316598">
    <property type="component" value="Unassembled WGS sequence"/>
</dbReference>
<evidence type="ECO:0000256" key="1">
    <source>
        <dbReference type="SAM" id="Phobius"/>
    </source>
</evidence>
<keyword evidence="1" id="KW-1133">Transmembrane helix</keyword>
<organism evidence="2 3">
    <name type="scientific">Rubripirellula amarantea</name>
    <dbReference type="NCBI Taxonomy" id="2527999"/>
    <lineage>
        <taxon>Bacteria</taxon>
        <taxon>Pseudomonadati</taxon>
        <taxon>Planctomycetota</taxon>
        <taxon>Planctomycetia</taxon>
        <taxon>Pirellulales</taxon>
        <taxon>Pirellulaceae</taxon>
        <taxon>Rubripirellula</taxon>
    </lineage>
</organism>
<keyword evidence="3" id="KW-1185">Reference proteome</keyword>
<reference evidence="2 3" key="1">
    <citation type="submission" date="2019-02" db="EMBL/GenBank/DDBJ databases">
        <title>Deep-cultivation of Planctomycetes and their phenomic and genomic characterization uncovers novel biology.</title>
        <authorList>
            <person name="Wiegand S."/>
            <person name="Jogler M."/>
            <person name="Boedeker C."/>
            <person name="Pinto D."/>
            <person name="Vollmers J."/>
            <person name="Rivas-Marin E."/>
            <person name="Kohn T."/>
            <person name="Peeters S.H."/>
            <person name="Heuer A."/>
            <person name="Rast P."/>
            <person name="Oberbeckmann S."/>
            <person name="Bunk B."/>
            <person name="Jeske O."/>
            <person name="Meyerdierks A."/>
            <person name="Storesund J.E."/>
            <person name="Kallscheuer N."/>
            <person name="Luecker S."/>
            <person name="Lage O.M."/>
            <person name="Pohl T."/>
            <person name="Merkel B.J."/>
            <person name="Hornburger P."/>
            <person name="Mueller R.-W."/>
            <person name="Bruemmer F."/>
            <person name="Labrenz M."/>
            <person name="Spormann A.M."/>
            <person name="Op Den Camp H."/>
            <person name="Overmann J."/>
            <person name="Amann R."/>
            <person name="Jetten M.S.M."/>
            <person name="Mascher T."/>
            <person name="Medema M.H."/>
            <person name="Devos D.P."/>
            <person name="Kaster A.-K."/>
            <person name="Ovreas L."/>
            <person name="Rohde M."/>
            <person name="Galperin M.Y."/>
            <person name="Jogler C."/>
        </authorList>
    </citation>
    <scope>NUCLEOTIDE SEQUENCE [LARGE SCALE GENOMIC DNA]</scope>
    <source>
        <strain evidence="2 3">Pla22</strain>
    </source>
</reference>